<dbReference type="PANTHER" id="PTHR34276">
    <property type="entry name" value="MINI-RIBONUCLEASE 3"/>
    <property type="match status" value="1"/>
</dbReference>
<proteinExistence type="inferred from homology"/>
<dbReference type="PIRSF" id="PIRSF005520">
    <property type="entry name" value="UCP005520"/>
    <property type="match status" value="1"/>
</dbReference>
<feature type="domain" description="RNase III" evidence="5">
    <location>
        <begin position="10"/>
        <end position="109"/>
    </location>
</feature>
<dbReference type="InterPro" id="IPR000999">
    <property type="entry name" value="RNase_III_dom"/>
</dbReference>
<comment type="subunit">
    <text evidence="4">Homodimer.</text>
</comment>
<dbReference type="EMBL" id="DVLF01000122">
    <property type="protein sequence ID" value="HIT50186.1"/>
    <property type="molecule type" value="Genomic_DNA"/>
</dbReference>
<evidence type="ECO:0000313" key="7">
    <source>
        <dbReference type="Proteomes" id="UP000886758"/>
    </source>
</evidence>
<reference evidence="6" key="1">
    <citation type="submission" date="2020-10" db="EMBL/GenBank/DDBJ databases">
        <authorList>
            <person name="Gilroy R."/>
        </authorList>
    </citation>
    <scope>NUCLEOTIDE SEQUENCE</scope>
    <source>
        <strain evidence="6">ChiW17-6978</strain>
    </source>
</reference>
<keyword evidence="4" id="KW-0690">Ribosome biogenesis</keyword>
<evidence type="ECO:0000256" key="3">
    <source>
        <dbReference type="ARBA" id="ARBA00022801"/>
    </source>
</evidence>
<keyword evidence="4" id="KW-0699">rRNA-binding</keyword>
<keyword evidence="4" id="KW-0963">Cytoplasm</keyword>
<gene>
    <name evidence="4" type="primary">mrnC</name>
    <name evidence="6" type="ORF">IAD46_04075</name>
</gene>
<dbReference type="AlphaFoldDB" id="A0A9D1GSZ0"/>
<keyword evidence="4" id="KW-0460">Magnesium</keyword>
<comment type="subcellular location">
    <subcellularLocation>
        <location evidence="4">Cytoplasm</location>
    </subcellularLocation>
</comment>
<dbReference type="PANTHER" id="PTHR34276:SF1">
    <property type="entry name" value="MINI-RIBONUCLEASE 3"/>
    <property type="match status" value="1"/>
</dbReference>
<dbReference type="InterPro" id="IPR036389">
    <property type="entry name" value="RNase_III_sf"/>
</dbReference>
<reference evidence="6" key="2">
    <citation type="journal article" date="2021" name="PeerJ">
        <title>Extensive microbial diversity within the chicken gut microbiome revealed by metagenomics and culture.</title>
        <authorList>
            <person name="Gilroy R."/>
            <person name="Ravi A."/>
            <person name="Getino M."/>
            <person name="Pursley I."/>
            <person name="Horton D.L."/>
            <person name="Alikhan N.F."/>
            <person name="Baker D."/>
            <person name="Gharbi K."/>
            <person name="Hall N."/>
            <person name="Watson M."/>
            <person name="Adriaenssens E.M."/>
            <person name="Foster-Nyarko E."/>
            <person name="Jarju S."/>
            <person name="Secka A."/>
            <person name="Antonio M."/>
            <person name="Oren A."/>
            <person name="Chaudhuri R.R."/>
            <person name="La Ragione R."/>
            <person name="Hildebrand F."/>
            <person name="Pallen M.J."/>
        </authorList>
    </citation>
    <scope>NUCLEOTIDE SEQUENCE</scope>
    <source>
        <strain evidence="6">ChiW17-6978</strain>
    </source>
</reference>
<sequence length="124" mass="14291">MDVQLYNGLSLAYIGDAVYELFIREYFLKQGLTKVNRLHQQVTAYTSGSSQAEAIHFLLEKNLLTEEEIMYFKRGRNAHVHTTRKNIDLQTYLDATGFEALIGFLYLSGNQTRIKELLTILLEV</sequence>
<keyword evidence="2 4" id="KW-0255">Endonuclease</keyword>
<comment type="similarity">
    <text evidence="4">Belongs to the MrnC RNase family.</text>
</comment>
<feature type="active site" evidence="4">
    <location>
        <position position="16"/>
    </location>
</feature>
<dbReference type="GO" id="GO:0019843">
    <property type="term" value="F:rRNA binding"/>
    <property type="evidence" value="ECO:0007669"/>
    <property type="project" value="UniProtKB-UniRule"/>
</dbReference>
<keyword evidence="1 4" id="KW-0540">Nuclease</keyword>
<dbReference type="GO" id="GO:0004525">
    <property type="term" value="F:ribonuclease III activity"/>
    <property type="evidence" value="ECO:0007669"/>
    <property type="project" value="InterPro"/>
</dbReference>
<evidence type="ECO:0000256" key="2">
    <source>
        <dbReference type="ARBA" id="ARBA00022759"/>
    </source>
</evidence>
<dbReference type="Pfam" id="PF00636">
    <property type="entry name" value="Ribonuclease_3"/>
    <property type="match status" value="1"/>
</dbReference>
<evidence type="ECO:0000313" key="6">
    <source>
        <dbReference type="EMBL" id="HIT50186.1"/>
    </source>
</evidence>
<comment type="function">
    <text evidence="4">Involved in correct processing of both the 5' and 3' ends of 23S rRNA precursor. Processes 30S rRNA precursor transcript even in absence of ribonuclease 3 (Rnc); Rnc processes 30S rRNA into smaller rRNA precursors.</text>
</comment>
<keyword evidence="4" id="KW-0698">rRNA processing</keyword>
<dbReference type="GO" id="GO:0005737">
    <property type="term" value="C:cytoplasm"/>
    <property type="evidence" value="ECO:0007669"/>
    <property type="project" value="UniProtKB-SubCell"/>
</dbReference>
<keyword evidence="3 4" id="KW-0378">Hydrolase</keyword>
<evidence type="ECO:0000256" key="1">
    <source>
        <dbReference type="ARBA" id="ARBA00022722"/>
    </source>
</evidence>
<name>A0A9D1GSZ0_9MOLU</name>
<protein>
    <recommendedName>
        <fullName evidence="4">Mini-ribonuclease 3</fullName>
        <shortName evidence="4">Mini-3</shortName>
        <shortName evidence="4">Mini-RNase 3</shortName>
        <ecNumber evidence="4">3.1.26.-</ecNumber>
    </recommendedName>
    <alternativeName>
        <fullName evidence="4">Mini-RNase III</fullName>
        <shortName evidence="4">Mini-III</shortName>
    </alternativeName>
</protein>
<evidence type="ECO:0000259" key="5">
    <source>
        <dbReference type="Pfam" id="PF00636"/>
    </source>
</evidence>
<comment type="cofactor">
    <cofactor evidence="4">
        <name>Mg(2+)</name>
        <dbReference type="ChEBI" id="CHEBI:18420"/>
    </cofactor>
</comment>
<dbReference type="HAMAP" id="MF_01468">
    <property type="entry name" value="RNase_Mini_III"/>
    <property type="match status" value="1"/>
</dbReference>
<dbReference type="InterPro" id="IPR008226">
    <property type="entry name" value="Mini3_fam"/>
</dbReference>
<organism evidence="6 7">
    <name type="scientific">Candidatus Pelethenecus faecipullorum</name>
    <dbReference type="NCBI Taxonomy" id="2840900"/>
    <lineage>
        <taxon>Bacteria</taxon>
        <taxon>Bacillati</taxon>
        <taxon>Mycoplasmatota</taxon>
        <taxon>Mollicutes</taxon>
        <taxon>Candidatus Pelethenecus</taxon>
    </lineage>
</organism>
<evidence type="ECO:0000256" key="4">
    <source>
        <dbReference type="HAMAP-Rule" id="MF_01468"/>
    </source>
</evidence>
<keyword evidence="4" id="KW-0694">RNA-binding</keyword>
<dbReference type="GO" id="GO:0006364">
    <property type="term" value="P:rRNA processing"/>
    <property type="evidence" value="ECO:0007669"/>
    <property type="project" value="UniProtKB-UniRule"/>
</dbReference>
<dbReference type="EC" id="3.1.26.-" evidence="4"/>
<dbReference type="Proteomes" id="UP000886758">
    <property type="component" value="Unassembled WGS sequence"/>
</dbReference>
<dbReference type="SUPFAM" id="SSF69065">
    <property type="entry name" value="RNase III domain-like"/>
    <property type="match status" value="1"/>
</dbReference>
<dbReference type="Gene3D" id="1.10.1520.10">
    <property type="entry name" value="Ribonuclease III domain"/>
    <property type="match status" value="1"/>
</dbReference>
<comment type="caution">
    <text evidence="6">The sequence shown here is derived from an EMBL/GenBank/DDBJ whole genome shotgun (WGS) entry which is preliminary data.</text>
</comment>
<accession>A0A9D1GSZ0</accession>